<reference evidence="3 4" key="1">
    <citation type="submission" date="2007-09" db="EMBL/GenBank/DDBJ databases">
        <title>Draft genome sequence of Eubacterium dolichum (DSM 3991).</title>
        <authorList>
            <person name="Sudarsanam P."/>
            <person name="Ley R."/>
            <person name="Guruge J."/>
            <person name="Turnbaugh P.J."/>
            <person name="Mahowald M."/>
            <person name="Liep D."/>
            <person name="Gordon J."/>
        </authorList>
    </citation>
    <scope>NUCLEOTIDE SEQUENCE [LARGE SCALE GENOMIC DNA]</scope>
    <source>
        <strain evidence="3 4">DSM 3991</strain>
    </source>
</reference>
<keyword evidence="1 3" id="KW-0238">DNA-binding</keyword>
<gene>
    <name evidence="3" type="ORF">EUBDOL_01498</name>
</gene>
<name>A8RCT6_9FIRM</name>
<dbReference type="InterPro" id="IPR001387">
    <property type="entry name" value="Cro/C1-type_HTH"/>
</dbReference>
<dbReference type="SUPFAM" id="SSF47413">
    <property type="entry name" value="lambda repressor-like DNA-binding domains"/>
    <property type="match status" value="1"/>
</dbReference>
<evidence type="ECO:0000256" key="1">
    <source>
        <dbReference type="ARBA" id="ARBA00023125"/>
    </source>
</evidence>
<evidence type="ECO:0000313" key="4">
    <source>
        <dbReference type="Proteomes" id="UP000004090"/>
    </source>
</evidence>
<dbReference type="SMART" id="SM00530">
    <property type="entry name" value="HTH_XRE"/>
    <property type="match status" value="1"/>
</dbReference>
<dbReference type="PROSITE" id="PS50943">
    <property type="entry name" value="HTH_CROC1"/>
    <property type="match status" value="1"/>
</dbReference>
<dbReference type="AlphaFoldDB" id="A8RCT6"/>
<accession>A8RCT6</accession>
<evidence type="ECO:0000259" key="2">
    <source>
        <dbReference type="PROSITE" id="PS50943"/>
    </source>
</evidence>
<dbReference type="Pfam" id="PF01381">
    <property type="entry name" value="HTH_3"/>
    <property type="match status" value="1"/>
</dbReference>
<organism evidence="3 4">
    <name type="scientific">Amedibacillus dolichus DSM 3991</name>
    <dbReference type="NCBI Taxonomy" id="428127"/>
    <lineage>
        <taxon>Bacteria</taxon>
        <taxon>Bacillati</taxon>
        <taxon>Bacillota</taxon>
        <taxon>Erysipelotrichia</taxon>
        <taxon>Erysipelotrichales</taxon>
        <taxon>Erysipelotrichaceae</taxon>
        <taxon>Amedibacillus</taxon>
    </lineage>
</organism>
<proteinExistence type="predicted"/>
<dbReference type="PANTHER" id="PTHR46558">
    <property type="entry name" value="TRACRIPTIONAL REGULATORY PROTEIN-RELATED-RELATED"/>
    <property type="match status" value="1"/>
</dbReference>
<dbReference type="EMBL" id="ABAW02000021">
    <property type="protein sequence ID" value="EDP10899.1"/>
    <property type="molecule type" value="Genomic_DNA"/>
</dbReference>
<feature type="domain" description="HTH cro/C1-type" evidence="2">
    <location>
        <begin position="17"/>
        <end position="71"/>
    </location>
</feature>
<reference evidence="3 4" key="2">
    <citation type="submission" date="2007-09" db="EMBL/GenBank/DDBJ databases">
        <authorList>
            <person name="Fulton L."/>
            <person name="Clifton S."/>
            <person name="Fulton B."/>
            <person name="Xu J."/>
            <person name="Minx P."/>
            <person name="Pepin K.H."/>
            <person name="Johnson M."/>
            <person name="Thiruvilangam P."/>
            <person name="Bhonagiri V."/>
            <person name="Nash W.E."/>
            <person name="Mardis E.R."/>
            <person name="Wilson R.K."/>
        </authorList>
    </citation>
    <scope>NUCLEOTIDE SEQUENCE [LARGE SCALE GENOMIC DNA]</scope>
    <source>
        <strain evidence="3 4">DSM 3991</strain>
    </source>
</reference>
<sequence>MILKSIIRKIIMFNEKLKAVRKQKGLSQAALGKLLGVQTQTISNWENGKSEPNLKTINKLCEALDVPLRYFINEERVDYQLTLEEAFVINKYRELNDDGKQMIINLLNMI</sequence>
<dbReference type="InterPro" id="IPR010982">
    <property type="entry name" value="Lambda_DNA-bd_dom_sf"/>
</dbReference>
<dbReference type="Proteomes" id="UP000004090">
    <property type="component" value="Unassembled WGS sequence"/>
</dbReference>
<comment type="caution">
    <text evidence="3">The sequence shown here is derived from an EMBL/GenBank/DDBJ whole genome shotgun (WGS) entry which is preliminary data.</text>
</comment>
<dbReference type="CDD" id="cd00093">
    <property type="entry name" value="HTH_XRE"/>
    <property type="match status" value="1"/>
</dbReference>
<dbReference type="GO" id="GO:0003677">
    <property type="term" value="F:DNA binding"/>
    <property type="evidence" value="ECO:0007669"/>
    <property type="project" value="UniProtKB-KW"/>
</dbReference>
<dbReference type="STRING" id="428127.EUBDOL_01498"/>
<dbReference type="eggNOG" id="COG1476">
    <property type="taxonomic scope" value="Bacteria"/>
</dbReference>
<protein>
    <submittedName>
        <fullName evidence="3">DNA-binding helix-turn-helix protein</fullName>
    </submittedName>
</protein>
<evidence type="ECO:0000313" key="3">
    <source>
        <dbReference type="EMBL" id="EDP10899.1"/>
    </source>
</evidence>
<dbReference type="HOGENOM" id="CLU_066192_4_2_9"/>
<dbReference type="PANTHER" id="PTHR46558:SF4">
    <property type="entry name" value="DNA-BIDING PHAGE PROTEIN"/>
    <property type="match status" value="1"/>
</dbReference>
<dbReference type="Gene3D" id="1.10.260.40">
    <property type="entry name" value="lambda repressor-like DNA-binding domains"/>
    <property type="match status" value="1"/>
</dbReference>